<dbReference type="InterPro" id="IPR001646">
    <property type="entry name" value="5peptide_repeat"/>
</dbReference>
<comment type="caution">
    <text evidence="3">The sequence shown here is derived from an EMBL/GenBank/DDBJ whole genome shotgun (WGS) entry which is preliminary data.</text>
</comment>
<sequence length="478" mass="52692">MVATTDAGEWLMLPLPLTVQQGWVLLIALGVGLASLLVFLVLAEKREERRSVDDWSLNALNTFAIVLAPIWMMLLGMVLYGIWRISLGFETALRGDDLRWHVLAFVGLVTALGALVSAPLALIRVYTTERQTRTAEQGHMTDRISKAVEQLGQEKTVKEPGKDADGKDITVERTQPNIEVRIGGLYALERIAQDSMTYDKGRDHIRVMEIICAYVRENAPAKDAKQSPHEVLRRLTGDQGLSPEAAFRHADYKSANIYFWEPHELTSYNISVWVSHLPLPRTDVQTALTILGRRGTPQIELERAAPTFGSEVGYRLGLRDANLQSASLAYGRFQNALLIEARMQGANLWGTQMQGADLWGAELQGAYVRIAQFQGADLTGAQMQGAELWGTQFSASTTLTGTVFDGAAARAIDMSNIGIAPEQIRSMFGDASVILPGGVTAGHSEWPTHWPSEVLDDAQFEVQWQAFQRTIGYSPAKT</sequence>
<gene>
    <name evidence="3" type="ORF">GEU84_000825</name>
</gene>
<evidence type="ECO:0000313" key="3">
    <source>
        <dbReference type="EMBL" id="NUB42915.1"/>
    </source>
</evidence>
<dbReference type="Pfam" id="PF00805">
    <property type="entry name" value="Pentapeptide"/>
    <property type="match status" value="2"/>
</dbReference>
<dbReference type="AlphaFoldDB" id="A0A8X8KMF5"/>
<keyword evidence="2" id="KW-0472">Membrane</keyword>
<dbReference type="PANTHER" id="PTHR47485">
    <property type="entry name" value="THYLAKOID LUMENAL 17.4 KDA PROTEIN, CHLOROPLASTIC"/>
    <property type="match status" value="1"/>
</dbReference>
<evidence type="ECO:0000313" key="4">
    <source>
        <dbReference type="Proteomes" id="UP000484076"/>
    </source>
</evidence>
<feature type="transmembrane region" description="Helical" evidence="2">
    <location>
        <begin position="102"/>
        <end position="123"/>
    </location>
</feature>
<name>A0A8X8KMF5_9RHOB</name>
<feature type="transmembrane region" description="Helical" evidence="2">
    <location>
        <begin position="55"/>
        <end position="82"/>
    </location>
</feature>
<feature type="transmembrane region" description="Helical" evidence="2">
    <location>
        <begin position="22"/>
        <end position="43"/>
    </location>
</feature>
<reference evidence="3" key="1">
    <citation type="submission" date="2020-05" db="EMBL/GenBank/DDBJ databases">
        <title>Fertoebacter nigrum gen. nov., sp. nov., a new member of the family Rhodobacteraceae.</title>
        <authorList>
            <person name="Szuroczki S."/>
            <person name="Abbaszade G."/>
            <person name="Buni D."/>
            <person name="Schumann P."/>
            <person name="Toth E."/>
        </authorList>
    </citation>
    <scope>NUCLEOTIDE SEQUENCE</scope>
    <source>
        <strain evidence="3">RG-N-1a</strain>
    </source>
</reference>
<dbReference type="Proteomes" id="UP000484076">
    <property type="component" value="Unassembled WGS sequence"/>
</dbReference>
<keyword evidence="4" id="KW-1185">Reference proteome</keyword>
<evidence type="ECO:0000256" key="1">
    <source>
        <dbReference type="ARBA" id="ARBA00022737"/>
    </source>
</evidence>
<dbReference type="EMBL" id="WHUT02000001">
    <property type="protein sequence ID" value="NUB42915.1"/>
    <property type="molecule type" value="Genomic_DNA"/>
</dbReference>
<keyword evidence="1" id="KW-0677">Repeat</keyword>
<organism evidence="3 4">
    <name type="scientific">Fertoeibacter niger</name>
    <dbReference type="NCBI Taxonomy" id="2656921"/>
    <lineage>
        <taxon>Bacteria</taxon>
        <taxon>Pseudomonadati</taxon>
        <taxon>Pseudomonadota</taxon>
        <taxon>Alphaproteobacteria</taxon>
        <taxon>Rhodobacterales</taxon>
        <taxon>Paracoccaceae</taxon>
        <taxon>Fertoeibacter</taxon>
    </lineage>
</organism>
<evidence type="ECO:0000256" key="2">
    <source>
        <dbReference type="SAM" id="Phobius"/>
    </source>
</evidence>
<dbReference type="Gene3D" id="2.160.20.80">
    <property type="entry name" value="E3 ubiquitin-protein ligase SopA"/>
    <property type="match status" value="1"/>
</dbReference>
<accession>A0A8X8KMF5</accession>
<dbReference type="RefSeq" id="WP_174539244.1">
    <property type="nucleotide sequence ID" value="NZ_WHUT02000001.1"/>
</dbReference>
<dbReference type="SUPFAM" id="SSF141571">
    <property type="entry name" value="Pentapeptide repeat-like"/>
    <property type="match status" value="1"/>
</dbReference>
<keyword evidence="2" id="KW-0812">Transmembrane</keyword>
<keyword evidence="2" id="KW-1133">Transmembrane helix</keyword>
<dbReference type="PANTHER" id="PTHR47485:SF1">
    <property type="entry name" value="THYLAKOID LUMENAL 17.4 KDA PROTEIN, CHLOROPLASTIC"/>
    <property type="match status" value="1"/>
</dbReference>
<protein>
    <submittedName>
        <fullName evidence="3">Pentapeptide repeat-containing protein</fullName>
    </submittedName>
</protein>
<proteinExistence type="predicted"/>